<dbReference type="Proteomes" id="UP000593567">
    <property type="component" value="Unassembled WGS sequence"/>
</dbReference>
<keyword evidence="2" id="KW-1133">Transmembrane helix</keyword>
<dbReference type="InterPro" id="IPR036259">
    <property type="entry name" value="MFS_trans_sf"/>
</dbReference>
<gene>
    <name evidence="3" type="ORF">EB796_020909</name>
</gene>
<keyword evidence="4" id="KW-1185">Reference proteome</keyword>
<reference evidence="3" key="1">
    <citation type="submission" date="2020-06" db="EMBL/GenBank/DDBJ databases">
        <title>Draft genome of Bugula neritina, a colonial animal packing powerful symbionts and potential medicines.</title>
        <authorList>
            <person name="Rayko M."/>
        </authorList>
    </citation>
    <scope>NUCLEOTIDE SEQUENCE [LARGE SCALE GENOMIC DNA]</scope>
    <source>
        <strain evidence="3">Kwan_BN1</strain>
    </source>
</reference>
<dbReference type="PANTHER" id="PTHR11360:SF310">
    <property type="entry name" value="MONOCARBOXYLATE TRANSPORTER 9-LIKE"/>
    <property type="match status" value="1"/>
</dbReference>
<feature type="transmembrane region" description="Helical" evidence="2">
    <location>
        <begin position="423"/>
        <end position="443"/>
    </location>
</feature>
<feature type="transmembrane region" description="Helical" evidence="2">
    <location>
        <begin position="174"/>
        <end position="195"/>
    </location>
</feature>
<feature type="transmembrane region" description="Helical" evidence="2">
    <location>
        <begin position="85"/>
        <end position="110"/>
    </location>
</feature>
<feature type="transmembrane region" description="Helical" evidence="2">
    <location>
        <begin position="207"/>
        <end position="225"/>
    </location>
</feature>
<dbReference type="Pfam" id="PF07690">
    <property type="entry name" value="MFS_1"/>
    <property type="match status" value="1"/>
</dbReference>
<name>A0A7J7J3R4_BUGNE</name>
<evidence type="ECO:0000313" key="3">
    <source>
        <dbReference type="EMBL" id="KAF6020753.1"/>
    </source>
</evidence>
<feature type="transmembrane region" description="Helical" evidence="2">
    <location>
        <begin position="515"/>
        <end position="538"/>
    </location>
</feature>
<dbReference type="EMBL" id="VXIV02003146">
    <property type="protein sequence ID" value="KAF6020753.1"/>
    <property type="molecule type" value="Genomic_DNA"/>
</dbReference>
<dbReference type="Gene3D" id="1.20.1250.20">
    <property type="entry name" value="MFS general substrate transporter like domains"/>
    <property type="match status" value="2"/>
</dbReference>
<feature type="transmembrane region" description="Helical" evidence="2">
    <location>
        <begin position="490"/>
        <end position="509"/>
    </location>
</feature>
<dbReference type="GO" id="GO:0008028">
    <property type="term" value="F:monocarboxylic acid transmembrane transporter activity"/>
    <property type="evidence" value="ECO:0007669"/>
    <property type="project" value="TreeGrafter"/>
</dbReference>
<feature type="transmembrane region" description="Helical" evidence="2">
    <location>
        <begin position="550"/>
        <end position="572"/>
    </location>
</feature>
<feature type="transmembrane region" description="Helical" evidence="2">
    <location>
        <begin position="463"/>
        <end position="483"/>
    </location>
</feature>
<accession>A0A7J7J3R4</accession>
<organism evidence="3 4">
    <name type="scientific">Bugula neritina</name>
    <name type="common">Brown bryozoan</name>
    <name type="synonym">Sertularia neritina</name>
    <dbReference type="NCBI Taxonomy" id="10212"/>
    <lineage>
        <taxon>Eukaryota</taxon>
        <taxon>Metazoa</taxon>
        <taxon>Spiralia</taxon>
        <taxon>Lophotrochozoa</taxon>
        <taxon>Bryozoa</taxon>
        <taxon>Gymnolaemata</taxon>
        <taxon>Cheilostomatida</taxon>
        <taxon>Flustrina</taxon>
        <taxon>Buguloidea</taxon>
        <taxon>Bugulidae</taxon>
        <taxon>Bugula</taxon>
    </lineage>
</organism>
<sequence length="608" mass="66779">MDALVFDVEKEQNQNRQQLLGEDEPSFSSGAPETASHMRNLGTSTHNLVMQQAELLSSLNLADFPGKETDQEWQYIDPPDSGYSWLVLFCCIILHLASGTLSATAGLFLVEFNDAFKGNESGYSWICTLQQTMGFLAGPLIGKLADKIGARTTIIMGCIGVAISLVFASLTSNFVVLLLTYGILAGISTCCILIPTSVCAGDYFVKYRIFALTASTCCWPLMYLIVTPVTSAAIQRYGWRVTIIGIACIFVQVTVLAALLRPRRLSKQCRLPEQVEQKSEATENSKLGKDSYTEFRHVESHYSLYAEDCVLPSTASYFYETSKQLTSIDQPLNDLLIYQPSMKPTLSFVSSLEPALEEGGVMASSNILQSNNQKNSGEESLQVLLSPQISETSANNREIYFSVSKVKEICFAIRNSPLIHWRMLILVSHNLFWSYSASTFYILLPELCKSLSIDSTKVSQLFMIIGIAGFVGRLFAIILCRVADNFGKGFGTLVTMLIQSGAMFGLAFTSSFECFAVMVGIYSFAYGVSACFVTPVILELHGNNNLATVFGIEMCFFGAGAFISTPFSTYLFQKFGTYSIGYQVAAGASILGGLVYLPHVIKRKTDKE</sequence>
<evidence type="ECO:0000313" key="4">
    <source>
        <dbReference type="Proteomes" id="UP000593567"/>
    </source>
</evidence>
<dbReference type="InterPro" id="IPR011701">
    <property type="entry name" value="MFS"/>
</dbReference>
<evidence type="ECO:0000256" key="2">
    <source>
        <dbReference type="SAM" id="Phobius"/>
    </source>
</evidence>
<feature type="transmembrane region" description="Helical" evidence="2">
    <location>
        <begin position="578"/>
        <end position="597"/>
    </location>
</feature>
<dbReference type="PANTHER" id="PTHR11360">
    <property type="entry name" value="MONOCARBOXYLATE TRANSPORTER"/>
    <property type="match status" value="1"/>
</dbReference>
<dbReference type="OrthoDB" id="6286464at2759"/>
<feature type="transmembrane region" description="Helical" evidence="2">
    <location>
        <begin position="148"/>
        <end position="168"/>
    </location>
</feature>
<feature type="region of interest" description="Disordered" evidence="1">
    <location>
        <begin position="14"/>
        <end position="36"/>
    </location>
</feature>
<dbReference type="SUPFAM" id="SSF103473">
    <property type="entry name" value="MFS general substrate transporter"/>
    <property type="match status" value="1"/>
</dbReference>
<keyword evidence="2" id="KW-0812">Transmembrane</keyword>
<dbReference type="InterPro" id="IPR050327">
    <property type="entry name" value="Proton-linked_MCT"/>
</dbReference>
<comment type="caution">
    <text evidence="3">The sequence shown here is derived from an EMBL/GenBank/DDBJ whole genome shotgun (WGS) entry which is preliminary data.</text>
</comment>
<keyword evidence="2" id="KW-0472">Membrane</keyword>
<feature type="transmembrane region" description="Helical" evidence="2">
    <location>
        <begin position="237"/>
        <end position="260"/>
    </location>
</feature>
<evidence type="ECO:0000256" key="1">
    <source>
        <dbReference type="SAM" id="MobiDB-lite"/>
    </source>
</evidence>
<dbReference type="AlphaFoldDB" id="A0A7J7J3R4"/>
<protein>
    <submittedName>
        <fullName evidence="3">Mct1</fullName>
    </submittedName>
</protein>
<feature type="transmembrane region" description="Helical" evidence="2">
    <location>
        <begin position="122"/>
        <end position="141"/>
    </location>
</feature>
<proteinExistence type="predicted"/>